<dbReference type="Proteomes" id="UP000077315">
    <property type="component" value="Unassembled WGS sequence"/>
</dbReference>
<dbReference type="EMBL" id="KV441009">
    <property type="protein sequence ID" value="OAD65586.1"/>
    <property type="molecule type" value="Genomic_DNA"/>
</dbReference>
<organism evidence="2 3">
    <name type="scientific">Phycomyces blakesleeanus (strain ATCC 8743b / DSM 1359 / FGSC 10004 / NBRC 33097 / NRRL 1555)</name>
    <dbReference type="NCBI Taxonomy" id="763407"/>
    <lineage>
        <taxon>Eukaryota</taxon>
        <taxon>Fungi</taxon>
        <taxon>Fungi incertae sedis</taxon>
        <taxon>Mucoromycota</taxon>
        <taxon>Mucoromycotina</taxon>
        <taxon>Mucoromycetes</taxon>
        <taxon>Mucorales</taxon>
        <taxon>Phycomycetaceae</taxon>
        <taxon>Phycomyces</taxon>
    </lineage>
</organism>
<protein>
    <submittedName>
        <fullName evidence="2">Uncharacterized protein</fullName>
    </submittedName>
</protein>
<evidence type="ECO:0000256" key="1">
    <source>
        <dbReference type="SAM" id="Phobius"/>
    </source>
</evidence>
<dbReference type="VEuPathDB" id="FungiDB:PHYBLDRAFT_184118"/>
<dbReference type="InParanoid" id="A0A167JA63"/>
<reference evidence="3" key="1">
    <citation type="submission" date="2015-06" db="EMBL/GenBank/DDBJ databases">
        <title>Expansion of signal transduction pathways in fungi by whole-genome duplication.</title>
        <authorList>
            <consortium name="DOE Joint Genome Institute"/>
            <person name="Corrochano L.M."/>
            <person name="Kuo A."/>
            <person name="Marcet-Houben M."/>
            <person name="Polaino S."/>
            <person name="Salamov A."/>
            <person name="Villalobos J.M."/>
            <person name="Alvarez M.I."/>
            <person name="Avalos J."/>
            <person name="Benito E.P."/>
            <person name="Benoit I."/>
            <person name="Burger G."/>
            <person name="Camino L.P."/>
            <person name="Canovas D."/>
            <person name="Cerda-Olmedo E."/>
            <person name="Cheng J.-F."/>
            <person name="Dominguez A."/>
            <person name="Elias M."/>
            <person name="Eslava A.P."/>
            <person name="Glaser F."/>
            <person name="Grimwood J."/>
            <person name="Gutierrez G."/>
            <person name="Heitman J."/>
            <person name="Henrissat B."/>
            <person name="Iturriaga E.A."/>
            <person name="Lang B.F."/>
            <person name="Lavin J.L."/>
            <person name="Lee S."/>
            <person name="Li W."/>
            <person name="Lindquist E."/>
            <person name="Lopez-Garcia S."/>
            <person name="Luque E.M."/>
            <person name="Marcos A.T."/>
            <person name="Martin J."/>
            <person name="McCluskey K."/>
            <person name="Medina H.R."/>
            <person name="Miralles-Duran A."/>
            <person name="Miyazaki A."/>
            <person name="Munoz-Torres E."/>
            <person name="Oguiza J.A."/>
            <person name="Ohm R."/>
            <person name="Olmedo M."/>
            <person name="Orejas M."/>
            <person name="Ortiz-Castellanos L."/>
            <person name="Pisabarro A.G."/>
            <person name="Rodriguez-Romero J."/>
            <person name="Ruiz-Herrera J."/>
            <person name="Ruiz-Vazquez R."/>
            <person name="Sanz C."/>
            <person name="Schackwitz W."/>
            <person name="Schmutz J."/>
            <person name="Shahriari M."/>
            <person name="Shelest E."/>
            <person name="Silva-Franco F."/>
            <person name="Soanes D."/>
            <person name="Syed K."/>
            <person name="Tagua V.G."/>
            <person name="Talbot N.J."/>
            <person name="Thon M."/>
            <person name="De vries R.P."/>
            <person name="Wiebenga A."/>
            <person name="Yadav J.S."/>
            <person name="Braun E.L."/>
            <person name="Baker S."/>
            <person name="Garre V."/>
            <person name="Horwitz B."/>
            <person name="Torres-Martinez S."/>
            <person name="Idnurm A."/>
            <person name="Herrera-Estrella A."/>
            <person name="Gabaldon T."/>
            <person name="Grigoriev I.V."/>
        </authorList>
    </citation>
    <scope>NUCLEOTIDE SEQUENCE [LARGE SCALE GENOMIC DNA]</scope>
    <source>
        <strain evidence="3">NRRL 1555(-)</strain>
    </source>
</reference>
<accession>A0A167JA63</accession>
<feature type="transmembrane region" description="Helical" evidence="1">
    <location>
        <begin position="67"/>
        <end position="91"/>
    </location>
</feature>
<keyword evidence="1" id="KW-0472">Membrane</keyword>
<keyword evidence="1" id="KW-1133">Transmembrane helix</keyword>
<name>A0A167JA63_PHYB8</name>
<dbReference type="GeneID" id="28999792"/>
<keyword evidence="3" id="KW-1185">Reference proteome</keyword>
<sequence length="180" mass="19912">MSATSGTEVCTTNCHPAPCCIAYFLAPSPPTLAPFVKPLQTHPTISSSPAPSKLTFGLHSGKMSLDLILLFLYSMMHFTTCLSPIPAPLIFTPPLSLAEPFWRSGDIIGPRCSTIHLLYLPPSYLPLPAWLPYLRLKNLLMTLPVLLLLSSTFSFPSYIYTSKKIKNPKTNFVTYVLFFS</sequence>
<gene>
    <name evidence="2" type="ORF">PHYBLDRAFT_184118</name>
</gene>
<evidence type="ECO:0000313" key="2">
    <source>
        <dbReference type="EMBL" id="OAD65586.1"/>
    </source>
</evidence>
<feature type="transmembrane region" description="Helical" evidence="1">
    <location>
        <begin position="139"/>
        <end position="160"/>
    </location>
</feature>
<evidence type="ECO:0000313" key="3">
    <source>
        <dbReference type="Proteomes" id="UP000077315"/>
    </source>
</evidence>
<proteinExistence type="predicted"/>
<keyword evidence="1" id="KW-0812">Transmembrane</keyword>
<dbReference type="AlphaFoldDB" id="A0A167JA63"/>
<dbReference type="RefSeq" id="XP_018283626.1">
    <property type="nucleotide sequence ID" value="XM_018438886.1"/>
</dbReference>